<dbReference type="EMBL" id="FNHS01000021">
    <property type="protein sequence ID" value="SDO38574.1"/>
    <property type="molecule type" value="Genomic_DNA"/>
</dbReference>
<dbReference type="SUPFAM" id="SSF48498">
    <property type="entry name" value="Tetracyclin repressor-like, C-terminal domain"/>
    <property type="match status" value="1"/>
</dbReference>
<dbReference type="PANTHER" id="PTHR47506:SF1">
    <property type="entry name" value="HTH-TYPE TRANSCRIPTIONAL REGULATOR YJDC"/>
    <property type="match status" value="1"/>
</dbReference>
<dbReference type="AlphaFoldDB" id="A0A1H0J4A6"/>
<evidence type="ECO:0000313" key="6">
    <source>
        <dbReference type="EMBL" id="SDO38574.1"/>
    </source>
</evidence>
<dbReference type="RefSeq" id="WP_091721541.1">
    <property type="nucleotide sequence ID" value="NZ_FNHS01000021.1"/>
</dbReference>
<dbReference type="InterPro" id="IPR036271">
    <property type="entry name" value="Tet_transcr_reg_TetR-rel_C_sf"/>
</dbReference>
<sequence length="211" mass="22837">MEISAPEGRRLRGRPRQFDRDKAVATALTLFQQRGYEGTSIADLTRAIGISATSLYGVFASKEALFEEAVELYRKRDGAFAEAALDRSGSVQEAVHALLMEAAQHYSRGSGPRGCFISLGVLCCAVEHRAVADRMAARRLAARDRIKIRLDQGKQAGELIDSADTQALAAFYAATLQGLSIQARDGATEQALRQIADLALAPLRSNLVSTR</sequence>
<keyword evidence="3" id="KW-0804">Transcription</keyword>
<dbReference type="Pfam" id="PF00440">
    <property type="entry name" value="TetR_N"/>
    <property type="match status" value="1"/>
</dbReference>
<evidence type="ECO:0000256" key="3">
    <source>
        <dbReference type="ARBA" id="ARBA00023163"/>
    </source>
</evidence>
<evidence type="ECO:0000256" key="2">
    <source>
        <dbReference type="ARBA" id="ARBA00023125"/>
    </source>
</evidence>
<protein>
    <submittedName>
        <fullName evidence="6">DNA-binding transcriptional regulator, AcrR family</fullName>
    </submittedName>
</protein>
<evidence type="ECO:0000259" key="5">
    <source>
        <dbReference type="PROSITE" id="PS50977"/>
    </source>
</evidence>
<dbReference type="Proteomes" id="UP000198704">
    <property type="component" value="Unassembled WGS sequence"/>
</dbReference>
<evidence type="ECO:0000313" key="7">
    <source>
        <dbReference type="Proteomes" id="UP000198704"/>
    </source>
</evidence>
<evidence type="ECO:0000256" key="4">
    <source>
        <dbReference type="PROSITE-ProRule" id="PRU00335"/>
    </source>
</evidence>
<proteinExistence type="predicted"/>
<feature type="domain" description="HTH tetR-type" evidence="5">
    <location>
        <begin position="17"/>
        <end position="77"/>
    </location>
</feature>
<accession>A0A1H0J4A6</accession>
<dbReference type="OrthoDB" id="9795242at2"/>
<dbReference type="STRING" id="582672.SAMN05216360_12143"/>
<dbReference type="Gene3D" id="1.10.10.60">
    <property type="entry name" value="Homeodomain-like"/>
    <property type="match status" value="1"/>
</dbReference>
<organism evidence="6 7">
    <name type="scientific">Methylobacterium phyllostachyos</name>
    <dbReference type="NCBI Taxonomy" id="582672"/>
    <lineage>
        <taxon>Bacteria</taxon>
        <taxon>Pseudomonadati</taxon>
        <taxon>Pseudomonadota</taxon>
        <taxon>Alphaproteobacteria</taxon>
        <taxon>Hyphomicrobiales</taxon>
        <taxon>Methylobacteriaceae</taxon>
        <taxon>Methylobacterium</taxon>
    </lineage>
</organism>
<dbReference type="SUPFAM" id="SSF46689">
    <property type="entry name" value="Homeodomain-like"/>
    <property type="match status" value="1"/>
</dbReference>
<reference evidence="7" key="1">
    <citation type="submission" date="2016-10" db="EMBL/GenBank/DDBJ databases">
        <authorList>
            <person name="Varghese N."/>
            <person name="Submissions S."/>
        </authorList>
    </citation>
    <scope>NUCLEOTIDE SEQUENCE [LARGE SCALE GENOMIC DNA]</scope>
    <source>
        <strain evidence="7">BL47</strain>
    </source>
</reference>
<gene>
    <name evidence="6" type="ORF">SAMN05216360_12143</name>
</gene>
<feature type="DNA-binding region" description="H-T-H motif" evidence="4">
    <location>
        <begin position="40"/>
        <end position="59"/>
    </location>
</feature>
<evidence type="ECO:0000256" key="1">
    <source>
        <dbReference type="ARBA" id="ARBA00023015"/>
    </source>
</evidence>
<name>A0A1H0J4A6_9HYPH</name>
<keyword evidence="1" id="KW-0805">Transcription regulation</keyword>
<dbReference type="PANTHER" id="PTHR47506">
    <property type="entry name" value="TRANSCRIPTIONAL REGULATORY PROTEIN"/>
    <property type="match status" value="1"/>
</dbReference>
<dbReference type="PRINTS" id="PR00455">
    <property type="entry name" value="HTHTETR"/>
</dbReference>
<keyword evidence="2 4" id="KW-0238">DNA-binding</keyword>
<dbReference type="Gene3D" id="1.10.357.10">
    <property type="entry name" value="Tetracycline Repressor, domain 2"/>
    <property type="match status" value="1"/>
</dbReference>
<dbReference type="PROSITE" id="PS50977">
    <property type="entry name" value="HTH_TETR_2"/>
    <property type="match status" value="1"/>
</dbReference>
<keyword evidence="7" id="KW-1185">Reference proteome</keyword>
<dbReference type="InterPro" id="IPR001647">
    <property type="entry name" value="HTH_TetR"/>
</dbReference>
<dbReference type="InterPro" id="IPR009057">
    <property type="entry name" value="Homeodomain-like_sf"/>
</dbReference>
<dbReference type="GO" id="GO:0003677">
    <property type="term" value="F:DNA binding"/>
    <property type="evidence" value="ECO:0007669"/>
    <property type="project" value="UniProtKB-UniRule"/>
</dbReference>